<feature type="compositionally biased region" description="Basic residues" evidence="2">
    <location>
        <begin position="1929"/>
        <end position="1938"/>
    </location>
</feature>
<reference evidence="3 4" key="1">
    <citation type="submission" date="2024-04" db="EMBL/GenBank/DDBJ databases">
        <title>Tritrichomonas musculus Genome.</title>
        <authorList>
            <person name="Alves-Ferreira E."/>
            <person name="Grigg M."/>
            <person name="Lorenzi H."/>
            <person name="Galac M."/>
        </authorList>
    </citation>
    <scope>NUCLEOTIDE SEQUENCE [LARGE SCALE GENOMIC DNA]</scope>
    <source>
        <strain evidence="3 4">EAF2021</strain>
    </source>
</reference>
<evidence type="ECO:0000256" key="2">
    <source>
        <dbReference type="SAM" id="MobiDB-lite"/>
    </source>
</evidence>
<feature type="compositionally biased region" description="Low complexity" evidence="2">
    <location>
        <begin position="2437"/>
        <end position="2446"/>
    </location>
</feature>
<dbReference type="PANTHER" id="PTHR36812:SF9">
    <property type="entry name" value="MYB-LIKE PROTEIN X ISOFORM X1"/>
    <property type="match status" value="1"/>
</dbReference>
<feature type="region of interest" description="Disordered" evidence="2">
    <location>
        <begin position="2427"/>
        <end position="2446"/>
    </location>
</feature>
<feature type="compositionally biased region" description="Polar residues" evidence="2">
    <location>
        <begin position="2427"/>
        <end position="2436"/>
    </location>
</feature>
<accession>A0ABR2JDG4</accession>
<feature type="coiled-coil region" evidence="1">
    <location>
        <begin position="892"/>
        <end position="919"/>
    </location>
</feature>
<name>A0ABR2JDG4_9EUKA</name>
<comment type="caution">
    <text evidence="3">The sequence shown here is derived from an EMBL/GenBank/DDBJ whole genome shotgun (WGS) entry which is preliminary data.</text>
</comment>
<feature type="compositionally biased region" description="Basic and acidic residues" evidence="2">
    <location>
        <begin position="2217"/>
        <end position="2227"/>
    </location>
</feature>
<feature type="compositionally biased region" description="Basic and acidic residues" evidence="2">
    <location>
        <begin position="1939"/>
        <end position="1958"/>
    </location>
</feature>
<feature type="compositionally biased region" description="Basic residues" evidence="2">
    <location>
        <begin position="1899"/>
        <end position="1908"/>
    </location>
</feature>
<feature type="compositionally biased region" description="Acidic residues" evidence="2">
    <location>
        <begin position="1879"/>
        <end position="1894"/>
    </location>
</feature>
<dbReference type="EMBL" id="JAPFFF010000012">
    <property type="protein sequence ID" value="KAK8875774.1"/>
    <property type="molecule type" value="Genomic_DNA"/>
</dbReference>
<feature type="compositionally biased region" description="Basic and acidic residues" evidence="2">
    <location>
        <begin position="1855"/>
        <end position="1870"/>
    </location>
</feature>
<keyword evidence="4" id="KW-1185">Reference proteome</keyword>
<dbReference type="Proteomes" id="UP001470230">
    <property type="component" value="Unassembled WGS sequence"/>
</dbReference>
<protein>
    <recommendedName>
        <fullName evidence="5">Non-specific serine/threonine protein kinase</fullName>
    </recommendedName>
</protein>
<evidence type="ECO:0008006" key="5">
    <source>
        <dbReference type="Google" id="ProtNLM"/>
    </source>
</evidence>
<proteinExistence type="predicted"/>
<evidence type="ECO:0000313" key="3">
    <source>
        <dbReference type="EMBL" id="KAK8875774.1"/>
    </source>
</evidence>
<feature type="compositionally biased region" description="Basic residues" evidence="2">
    <location>
        <begin position="1844"/>
        <end position="1854"/>
    </location>
</feature>
<organism evidence="3 4">
    <name type="scientific">Tritrichomonas musculus</name>
    <dbReference type="NCBI Taxonomy" id="1915356"/>
    <lineage>
        <taxon>Eukaryota</taxon>
        <taxon>Metamonada</taxon>
        <taxon>Parabasalia</taxon>
        <taxon>Tritrichomonadida</taxon>
        <taxon>Tritrichomonadidae</taxon>
        <taxon>Tritrichomonas</taxon>
    </lineage>
</organism>
<feature type="compositionally biased region" description="Basic and acidic residues" evidence="2">
    <location>
        <begin position="1966"/>
        <end position="1976"/>
    </location>
</feature>
<keyword evidence="1" id="KW-0175">Coiled coil</keyword>
<evidence type="ECO:0000313" key="4">
    <source>
        <dbReference type="Proteomes" id="UP001470230"/>
    </source>
</evidence>
<evidence type="ECO:0000256" key="1">
    <source>
        <dbReference type="SAM" id="Coils"/>
    </source>
</evidence>
<feature type="region of interest" description="Disordered" evidence="2">
    <location>
        <begin position="2185"/>
        <end position="2244"/>
    </location>
</feature>
<feature type="region of interest" description="Disordered" evidence="2">
    <location>
        <begin position="1829"/>
        <end position="1976"/>
    </location>
</feature>
<gene>
    <name evidence="3" type="ORF">M9Y10_005949</name>
</gene>
<feature type="compositionally biased region" description="Acidic residues" evidence="2">
    <location>
        <begin position="1913"/>
        <end position="1924"/>
    </location>
</feature>
<dbReference type="PANTHER" id="PTHR36812">
    <property type="entry name" value="NEUROFILAMENT TRIPLET M PROTEIN-LIKE PROTEIN"/>
    <property type="match status" value="1"/>
</dbReference>
<sequence length="2603" mass="295480">MSAKTTTTDLLLMLFPSIIGRLNQLLIKFSSDFEQASEKKKDKLPNYSTPANAALLSNFPHSYEHYAKCVNSFVDIGKNSPDSAISVLLTILPNRPKSSVNSTQDNYLYQKIRNEVSGYGIRSNIYDLVLILFFADCTAQILTVEPNTKYTSDLFELSYKMIEPFSESYELPLRITIAKQFSVIFGLLSIDNLASVLHNFTQVAAKSDPSLFFILHRFLRLSISGSLPHDEIKNFLHTFNLMNPNSNKEFSKYFPLFKTNKKPKEVKDNKDAIRIAANMWALSLYSLSSQLNVSGAPFFADVLKEIYSSALPKASGKTPHLYHVMLCSNIIMRIQDDEKKNFSVFLNDVIFKKVKDKEGAKYLQQSLQGFLIIIRGNYCSRTTFFWEWGAYNAMWKPGVEASHLFQPEQKQNSEDSFTNLFFQYFDNLPIEQYPQIVSDILFNFAARDFPFFIQSTIPKLIETVGPEHAISCLQGCIQKIIDPQRHFSEWAQENPLNNNVRIDMAIPLLFNPLKVNIFSLISSMLPQKLMEEAYCFRLTDSTDFPHFSLPSQLERIPRSVKKAIGYATVTVRKALNDWQVNYEQSNFFLKVVLTAERSISEDEVKLIRLLEFVPRIINASDLTNNFGNDLITSFLSHSSSVSFFSIRIINQIFAAIDKSRIIIYNLLINSIIKTTNPVHVFMLFQLLNKLFDLSLDPACTESQIKKLVHDLQPTILYLLTFPYPEIRDIVLIFINTLTKFCSVYKIEIPFSEILNKFDPTISAVARYNIIKNNSFYTDNSVFVSIPKSFITTREAALSQYEEIYRFFLIEISNTYSHIISTKLLIKSIKIFLNILPPHPDNYSSPEYYHYANIIDVIMHIFPTIPNESPSQTMQKYLESRLTPFYDFPSLSKKVTGQDKEELNKSLEKLNELIQSIISRLSISSDVALRNQTDAIIKALHFISTPIIEIIMDPFLKWLNESIKNAETTERDLKIRDKDKDADKNKSKDADSSKNSVAAYMQLATDIIVKVSQSPDLNFAFMACNKSKEGFLSFIQRVESYLEERKLIFQEDSDVSHFQPNANQEIGSGSDDQTLNANTNINNNAIGNTNFISKFVPNKLPIHQRHRSVTQNDSFPQTPADLFLRFDIQKGDMRIALNYAEIVKNFADGLRIQVSPINEGPIRSIDEDPWIKEKYSLQARRKTLGILSTWTQFSDPSKSLLPYSIQNTENPFIVLGKKSLQAIGSLVRFNTIFDSEYPIPPQLENQLISIESKYERYLPGLLAFHRGNLLNIFAFKMLTESCFVSPHYFEAVSRLYFNQIDDSYSRKLGFNMSSNVALIVSQVRKVKMNRTVSRAFSGESINELESEQKLTHAELSLNKELLKYAPRIIVSCFLYLLHKEFQIRVTAFKLLYRILPILKTVIYPSHPNLVAKMMKKVQELSPIFNSQLSIITPEVVIKLSKIFAKEFPFLSDIIIKEIFKIVSKASDNSYISLSNAGVLIRVFTPMFKLQVPCFSDLNDKDKWPHKKHLIVFTPYTLMTGLLQIASKIDQSNLGYYLTIWKDLASSAKDSLENIVQYLLNLTIEENKNCLSSIKMVLLELAKVERGIVINALVSRLTYAYWFHTTLEGKLATDKDNQKLPTPFDISLFDRIILTLTEIAQIYFESVIPFISIIFNFALLYYDQSNNYLTDLLLIIVSNLSNCPDKFTNALIPPSSLIWPEDMDPLPTEFSIKRFTASEISLRSFSKKPVSIMSFVRAFKNYLMKYSKETVTNWAKEAARWASGCGDLLIAGRACFILAELMEPVRAKTLIPIIKSLSIITQAKQNNLTHFYIVSVFHLFSAFFDKYKERSKPQKKPPKLPLGNHVKGKFKLRLKLKNSDDSDESDSKEKPESPPQSESEHENEDENDGNSSDSDEEKSKKEKKNKKSKHSKESDENDSDDDDSEDEDKKSKKKKSKKSKHHEDKKESNEEKSKNDDENSKSNIIIIKNDDGKEDGKDDEKDISDLFMLLFQIAAAFLSLSEEDNNDFIFGTLCQDAMSIITSFTIQSKCENCDIKKLLMRLSSLTSYIRQKENLYAAILAIFYRERKEPKSMISMITFCCFLPTVYIAIAAYNNIHPFSAEMDDEQIAEVIGCLSLIVQTASCPMSLRMLITQLVSDPSSISPDDFILQACSALSNPSSACGPSSTMYSSIQSSVLLGANSNSFSSNSSFESKKKAKRPSSSLENTESADDISADTSQNKDDKKKDNFNSDSESDLSTENDYNSISVSEINDKVRKISNEGKDDDDDDHNEEEEFDYSQLLYTTGGTACFPFDKIVEKTAPYLCKATKNANTEGYRSAVFAVVGAFLQSSSIDSKIASYYEPIVRIAASRHSSTQASDMLQTFMQKMPVCYEVSKNIPTADASPILNNVTAISGLSVTQAALFTMTTQDDVISQSSNVSPYQSAVITDNSNTNNAEDTNTNGTANSGTTTTFVEETNDLNGNNNNANPPPLRNANSCNLNINHRRQISYPNDALVYESLENSSTVRKLVDLTSDLKVDLPNGESSLESCLIIVPIDCIDNWNADFVKEIRNKLATVKVINYPFVWNSKFAETVDSLEVGDGKLNELGLPEEYHIYYSYLPLLKK</sequence>